<dbReference type="GeneID" id="18929739"/>
<dbReference type="RefSeq" id="XP_007407734.1">
    <property type="nucleotide sequence ID" value="XM_007407672.1"/>
</dbReference>
<dbReference type="EMBL" id="GL883099">
    <property type="protein sequence ID" value="EGG08760.1"/>
    <property type="molecule type" value="Genomic_DNA"/>
</dbReference>
<name>F4RF67_MELLP</name>
<feature type="region of interest" description="Disordered" evidence="1">
    <location>
        <begin position="87"/>
        <end position="108"/>
    </location>
</feature>
<evidence type="ECO:0000256" key="1">
    <source>
        <dbReference type="SAM" id="MobiDB-lite"/>
    </source>
</evidence>
<dbReference type="SUPFAM" id="SSF54001">
    <property type="entry name" value="Cysteine proteinases"/>
    <property type="match status" value="1"/>
</dbReference>
<dbReference type="KEGG" id="mlr:MELLADRAFT_61503"/>
<gene>
    <name evidence="2" type="ORF">MELLADRAFT_61503</name>
</gene>
<proteinExistence type="predicted"/>
<reference evidence="3" key="1">
    <citation type="journal article" date="2011" name="Proc. Natl. Acad. Sci. U.S.A.">
        <title>Obligate biotrophy features unraveled by the genomic analysis of rust fungi.</title>
        <authorList>
            <person name="Duplessis S."/>
            <person name="Cuomo C.A."/>
            <person name="Lin Y.-C."/>
            <person name="Aerts A."/>
            <person name="Tisserant E."/>
            <person name="Veneault-Fourrey C."/>
            <person name="Joly D.L."/>
            <person name="Hacquard S."/>
            <person name="Amselem J."/>
            <person name="Cantarel B.L."/>
            <person name="Chiu R."/>
            <person name="Coutinho P.M."/>
            <person name="Feau N."/>
            <person name="Field M."/>
            <person name="Frey P."/>
            <person name="Gelhaye E."/>
            <person name="Goldberg J."/>
            <person name="Grabherr M.G."/>
            <person name="Kodira C.D."/>
            <person name="Kohler A."/>
            <person name="Kuees U."/>
            <person name="Lindquist E.A."/>
            <person name="Lucas S.M."/>
            <person name="Mago R."/>
            <person name="Mauceli E."/>
            <person name="Morin E."/>
            <person name="Murat C."/>
            <person name="Pangilinan J.L."/>
            <person name="Park R."/>
            <person name="Pearson M."/>
            <person name="Quesneville H."/>
            <person name="Rouhier N."/>
            <person name="Sakthikumar S."/>
            <person name="Salamov A.A."/>
            <person name="Schmutz J."/>
            <person name="Selles B."/>
            <person name="Shapiro H."/>
            <person name="Tanguay P."/>
            <person name="Tuskan G.A."/>
            <person name="Henrissat B."/>
            <person name="Van de Peer Y."/>
            <person name="Rouze P."/>
            <person name="Ellis J.G."/>
            <person name="Dodds P.N."/>
            <person name="Schein J.E."/>
            <person name="Zhong S."/>
            <person name="Hamelin R.C."/>
            <person name="Grigoriev I.V."/>
            <person name="Szabo L.J."/>
            <person name="Martin F."/>
        </authorList>
    </citation>
    <scope>NUCLEOTIDE SEQUENCE [LARGE SCALE GENOMIC DNA]</scope>
    <source>
        <strain evidence="3">98AG31 / pathotype 3-4-7</strain>
    </source>
</reference>
<protein>
    <recommendedName>
        <fullName evidence="4">Ubiquitin-like protease family profile domain-containing protein</fullName>
    </recommendedName>
</protein>
<dbReference type="Proteomes" id="UP000001072">
    <property type="component" value="Unassembled WGS sequence"/>
</dbReference>
<dbReference type="InterPro" id="IPR038765">
    <property type="entry name" value="Papain-like_cys_pep_sf"/>
</dbReference>
<dbReference type="VEuPathDB" id="FungiDB:MELLADRAFT_61503"/>
<organism evidence="3">
    <name type="scientific">Melampsora larici-populina (strain 98AG31 / pathotype 3-4-7)</name>
    <name type="common">Poplar leaf rust fungus</name>
    <dbReference type="NCBI Taxonomy" id="747676"/>
    <lineage>
        <taxon>Eukaryota</taxon>
        <taxon>Fungi</taxon>
        <taxon>Dikarya</taxon>
        <taxon>Basidiomycota</taxon>
        <taxon>Pucciniomycotina</taxon>
        <taxon>Pucciniomycetes</taxon>
        <taxon>Pucciniales</taxon>
        <taxon>Melampsoraceae</taxon>
        <taxon>Melampsora</taxon>
    </lineage>
</organism>
<accession>F4RF67</accession>
<evidence type="ECO:0000313" key="2">
    <source>
        <dbReference type="EMBL" id="EGG08760.1"/>
    </source>
</evidence>
<sequence length="151" mass="16739">MDVPVPGQPNHEDCGLYVIHLVKIFVKHQAKMMTWIHHCILNYNHHIGNPQKPTIEKVSTLGNDVSSGDSPSCITFPTKEVVAAEDHVAASRKRTCSKSSSSASERGSKFSSNFVISETHFGSPVKDQVKESSNNQHHPSIRRKVMEATHL</sequence>
<dbReference type="Gene3D" id="1.10.418.20">
    <property type="match status" value="1"/>
</dbReference>
<feature type="compositionally biased region" description="Low complexity" evidence="1">
    <location>
        <begin position="97"/>
        <end position="108"/>
    </location>
</feature>
<dbReference type="AlphaFoldDB" id="F4RF67"/>
<dbReference type="InParanoid" id="F4RF67"/>
<evidence type="ECO:0000313" key="3">
    <source>
        <dbReference type="Proteomes" id="UP000001072"/>
    </source>
</evidence>
<evidence type="ECO:0008006" key="4">
    <source>
        <dbReference type="Google" id="ProtNLM"/>
    </source>
</evidence>
<feature type="region of interest" description="Disordered" evidence="1">
    <location>
        <begin position="125"/>
        <end position="151"/>
    </location>
</feature>
<keyword evidence="3" id="KW-1185">Reference proteome</keyword>
<dbReference type="HOGENOM" id="CLU_1731890_0_0_1"/>